<name>A0A3L8PZP3_9GAMM</name>
<feature type="transmembrane region" description="Helical" evidence="1">
    <location>
        <begin position="50"/>
        <end position="71"/>
    </location>
</feature>
<keyword evidence="1" id="KW-0812">Transmembrane</keyword>
<proteinExistence type="predicted"/>
<evidence type="ECO:0000313" key="3">
    <source>
        <dbReference type="Proteomes" id="UP000281474"/>
    </source>
</evidence>
<keyword evidence="1" id="KW-1133">Transmembrane helix</keyword>
<dbReference type="OrthoDB" id="5422338at2"/>
<feature type="transmembrane region" description="Helical" evidence="1">
    <location>
        <begin position="83"/>
        <end position="105"/>
    </location>
</feature>
<dbReference type="Proteomes" id="UP000281474">
    <property type="component" value="Unassembled WGS sequence"/>
</dbReference>
<protein>
    <recommendedName>
        <fullName evidence="4">HTTM domain-containing protein</fullName>
    </recommendedName>
</protein>
<comment type="caution">
    <text evidence="2">The sequence shown here is derived from an EMBL/GenBank/DDBJ whole genome shotgun (WGS) entry which is preliminary data.</text>
</comment>
<evidence type="ECO:0000256" key="1">
    <source>
        <dbReference type="SAM" id="Phobius"/>
    </source>
</evidence>
<dbReference type="AlphaFoldDB" id="A0A3L8PZP3"/>
<reference evidence="2 3" key="1">
    <citation type="submission" date="2018-09" db="EMBL/GenBank/DDBJ databases">
        <title>Phylogeny of the Shewanellaceae, and recommendation for two new genera, Pseudoshewanella and Parashewanella.</title>
        <authorList>
            <person name="Wang G."/>
        </authorList>
    </citation>
    <scope>NUCLEOTIDE SEQUENCE [LARGE SCALE GENOMIC DNA]</scope>
    <source>
        <strain evidence="2 3">C51</strain>
    </source>
</reference>
<sequence length="278" mass="31648">MIDFISLNAVAYSSFLVGLASLVISLETLVSKRLFVQGEILDWRTTRLSVSHWAFALFNGIFNFPWMFGFLTTAKALLSMLVIYQAINQSISINTLCLLFMIHQLSNYRMPIGRDGSMQMTSVMIFGLMLIAWPHHPYLHRLGLFFISAQIVIAYTASGWAKWCSPIWRHENVLAQIFNTKSFGRPRIASLLKQHVKLSRTASIAVMTWQASFPLVLFSSSKLLSIYLLIGFSFHLSIAIIMGLNTFLYSFTACYPILIIGINELHRVAPWLQVINWK</sequence>
<keyword evidence="3" id="KW-1185">Reference proteome</keyword>
<evidence type="ECO:0008006" key="4">
    <source>
        <dbReference type="Google" id="ProtNLM"/>
    </source>
</evidence>
<gene>
    <name evidence="2" type="ORF">D5018_11450</name>
</gene>
<feature type="transmembrane region" description="Helical" evidence="1">
    <location>
        <begin position="12"/>
        <end position="30"/>
    </location>
</feature>
<keyword evidence="1" id="KW-0472">Membrane</keyword>
<organism evidence="2 3">
    <name type="scientific">Parashewanella curva</name>
    <dbReference type="NCBI Taxonomy" id="2338552"/>
    <lineage>
        <taxon>Bacteria</taxon>
        <taxon>Pseudomonadati</taxon>
        <taxon>Pseudomonadota</taxon>
        <taxon>Gammaproteobacteria</taxon>
        <taxon>Alteromonadales</taxon>
        <taxon>Shewanellaceae</taxon>
        <taxon>Parashewanella</taxon>
    </lineage>
</organism>
<evidence type="ECO:0000313" key="2">
    <source>
        <dbReference type="EMBL" id="RLV59562.1"/>
    </source>
</evidence>
<dbReference type="EMBL" id="QZEI01000031">
    <property type="protein sequence ID" value="RLV59562.1"/>
    <property type="molecule type" value="Genomic_DNA"/>
</dbReference>
<feature type="transmembrane region" description="Helical" evidence="1">
    <location>
        <begin position="142"/>
        <end position="161"/>
    </location>
</feature>
<accession>A0A3L8PZP3</accession>
<dbReference type="RefSeq" id="WP_121839141.1">
    <property type="nucleotide sequence ID" value="NZ_ML014780.1"/>
</dbReference>
<feature type="transmembrane region" description="Helical" evidence="1">
    <location>
        <begin position="117"/>
        <end position="136"/>
    </location>
</feature>